<dbReference type="GO" id="GO:0043856">
    <property type="term" value="F:anti-sigma factor antagonist activity"/>
    <property type="evidence" value="ECO:0007669"/>
    <property type="project" value="InterPro"/>
</dbReference>
<dbReference type="Proteomes" id="UP000000801">
    <property type="component" value="Chromosome"/>
</dbReference>
<dbReference type="PROSITE" id="PS50801">
    <property type="entry name" value="STAS"/>
    <property type="match status" value="1"/>
</dbReference>
<dbReference type="PIR" id="D72019">
    <property type="entry name" value="D72019"/>
</dbReference>
<organism evidence="6">
    <name type="scientific">Chlamydia pneumoniae</name>
    <name type="common">Chlamydophila pneumoniae</name>
    <dbReference type="NCBI Taxonomy" id="83558"/>
    <lineage>
        <taxon>Bacteria</taxon>
        <taxon>Pseudomonadati</taxon>
        <taxon>Chlamydiota</taxon>
        <taxon>Chlamydiia</taxon>
        <taxon>Chlamydiales</taxon>
        <taxon>Chlamydiaceae</taxon>
        <taxon>Chlamydia/Chlamydophila group</taxon>
        <taxon>Chlamydia</taxon>
    </lineage>
</organism>
<dbReference type="PATRIC" id="fig|115713.3.peg.990"/>
<dbReference type="STRING" id="406984.CPK_ORF00321"/>
<proteinExistence type="inferred from homology"/>
<evidence type="ECO:0000313" key="5">
    <source>
        <dbReference type="EMBL" id="AAF73720.1"/>
    </source>
</evidence>
<dbReference type="RefSeq" id="WP_010883544.1">
    <property type="nucleotide sequence ID" value="NZ_CP160064.1"/>
</dbReference>
<evidence type="ECO:0000313" key="6">
    <source>
        <dbReference type="Proteomes" id="UP000000583"/>
    </source>
</evidence>
<dbReference type="EMBL" id="AE002161">
    <property type="protein sequence ID" value="AAF73720.1"/>
    <property type="molecule type" value="Genomic_DNA"/>
</dbReference>
<name>Q9Z6Z7_CHLPN</name>
<dbReference type="eggNOG" id="COG1366">
    <property type="taxonomic scope" value="Bacteria"/>
</dbReference>
<dbReference type="KEGG" id="cpn:CPn_0909"/>
<dbReference type="SUPFAM" id="SSF52091">
    <property type="entry name" value="SpoIIaa-like"/>
    <property type="match status" value="1"/>
</dbReference>
<dbReference type="CDD" id="cd07043">
    <property type="entry name" value="STAS_anti-anti-sigma_factors"/>
    <property type="match status" value="1"/>
</dbReference>
<evidence type="ECO:0000313" key="4">
    <source>
        <dbReference type="EMBL" id="AAD19047.1"/>
    </source>
</evidence>
<evidence type="ECO:0000256" key="2">
    <source>
        <dbReference type="RuleBase" id="RU003749"/>
    </source>
</evidence>
<dbReference type="EMBL" id="AE001363">
    <property type="protein sequence ID" value="AAD19047.1"/>
    <property type="molecule type" value="Genomic_DNA"/>
</dbReference>
<dbReference type="Proteomes" id="UP000000583">
    <property type="component" value="Chromosome"/>
</dbReference>
<evidence type="ECO:0000256" key="1">
    <source>
        <dbReference type="ARBA" id="ARBA00009013"/>
    </source>
</evidence>
<dbReference type="KEGG" id="cpa:CP_0957"/>
<comment type="similarity">
    <text evidence="1 2">Belongs to the anti-sigma-factor antagonist family.</text>
</comment>
<reference evidence="5 6" key="2">
    <citation type="journal article" date="2000" name="Nucleic Acids Res.">
        <title>Genome sequences of Chlamydia trachomatis MoPn and Chlamydia pneumoniae AR39.</title>
        <authorList>
            <person name="Read T.D."/>
            <person name="Brunham R.C."/>
            <person name="Shen C."/>
            <person name="Gill S.R."/>
            <person name="Heidelberg J.F."/>
            <person name="White O."/>
            <person name="Hickey E.K."/>
            <person name="Peterson J.D."/>
            <person name="Utterback T.R."/>
            <person name="Berry K.J."/>
            <person name="Bass S."/>
            <person name="Linher K.D."/>
            <person name="Weidman J.F."/>
            <person name="Khouri H.M."/>
            <person name="Craven B."/>
            <person name="Bowman C."/>
            <person name="Dodson R.J."/>
            <person name="Gwinn M.L."/>
            <person name="Nelson W.C."/>
            <person name="DeBoy R.T."/>
            <person name="Kolonay J.F."/>
            <person name="McClarty G."/>
            <person name="Salzberg S.L."/>
            <person name="Eisen J.A."/>
            <person name="Fraser C.M."/>
        </authorList>
    </citation>
    <scope>NUCLEOTIDE SEQUENCE [LARGE SCALE GENOMIC DNA]</scope>
    <source>
        <strain evidence="5 6">AR39</strain>
    </source>
</reference>
<gene>
    <name evidence="4" type="primary">rsbV_2</name>
    <name evidence="5" type="ordered locus">CP_0957</name>
    <name evidence="4" type="ordered locus">CPn_0909</name>
</gene>
<dbReference type="AlphaFoldDB" id="Q9Z6Z7"/>
<dbReference type="GeneID" id="45050965"/>
<sequence>MNLSAKEYGDIIVIYLQGSLDAVSVPSVQEYLEQFIQKKHLKIALNFTDVSYISSAGIRLLLSNFKLVQSLGGKMCLCCVKESVTEVMRIAGLDQLILLCQSEQECLSKL</sequence>
<reference evidence="4 7" key="1">
    <citation type="journal article" date="1999" name="Nat. Genet.">
        <title>Comparative genomes of Chlamydia pneumoniae and C. trachomatis.</title>
        <authorList>
            <person name="Kalman S."/>
            <person name="Mitchell W."/>
            <person name="Marathe R."/>
            <person name="Lammel C."/>
            <person name="Fan J."/>
            <person name="Hyman R.W."/>
            <person name="Olinger L."/>
            <person name="Grimwood J."/>
            <person name="Davis R.W."/>
            <person name="Stephens R.S."/>
        </authorList>
    </citation>
    <scope>NUCLEOTIDE SEQUENCE [LARGE SCALE GENOMIC DNA]</scope>
    <source>
        <strain evidence="4 7">CWL029</strain>
    </source>
</reference>
<dbReference type="Gene3D" id="3.30.750.24">
    <property type="entry name" value="STAS domain"/>
    <property type="match status" value="1"/>
</dbReference>
<evidence type="ECO:0000313" key="7">
    <source>
        <dbReference type="Proteomes" id="UP000000801"/>
    </source>
</evidence>
<accession>Q7DE28</accession>
<dbReference type="InterPro" id="IPR002645">
    <property type="entry name" value="STAS_dom"/>
</dbReference>
<accession>Q9Z6Z7</accession>
<dbReference type="PANTHER" id="PTHR33495">
    <property type="entry name" value="ANTI-SIGMA FACTOR ANTAGONIST TM_1081-RELATED-RELATED"/>
    <property type="match status" value="1"/>
</dbReference>
<dbReference type="HOGENOM" id="CLU_115403_9_2_0"/>
<dbReference type="NCBIfam" id="TIGR00377">
    <property type="entry name" value="ant_ant_sig"/>
    <property type="match status" value="1"/>
</dbReference>
<protein>
    <recommendedName>
        <fullName evidence="2">Anti-sigma factor antagonist</fullName>
    </recommendedName>
</protein>
<feature type="domain" description="STAS" evidence="3">
    <location>
        <begin position="1"/>
        <end position="110"/>
    </location>
</feature>
<dbReference type="OMA" id="WHFTICC"/>
<dbReference type="Pfam" id="PF01740">
    <property type="entry name" value="STAS"/>
    <property type="match status" value="1"/>
</dbReference>
<dbReference type="OrthoDB" id="280847at2"/>
<dbReference type="PANTHER" id="PTHR33495:SF14">
    <property type="entry name" value="ANTI-SIGMA FACTOR ANTAGONIST"/>
    <property type="match status" value="1"/>
</dbReference>
<dbReference type="InterPro" id="IPR003658">
    <property type="entry name" value="Anti-sigma_ant"/>
</dbReference>
<dbReference type="InterPro" id="IPR036513">
    <property type="entry name" value="STAS_dom_sf"/>
</dbReference>
<evidence type="ECO:0000259" key="3">
    <source>
        <dbReference type="PROSITE" id="PS50801"/>
    </source>
</evidence>